<keyword evidence="4" id="KW-1185">Reference proteome</keyword>
<dbReference type="Gene3D" id="3.30.300.30">
    <property type="match status" value="1"/>
</dbReference>
<sequence>MTDPTTHAAQDFAWMPDLIAANAAARAHAPAVTVDDTTWTWSTLAARSNAVASALQRDGHAPGDAVSICALSHPNYVALWLGALRAGVAVAPLPPSATPSQIAAMVADCGAKLLFLDAASESALAGETMHAAHLRLDTDAFDAWLSDDAPQPVHIKPKMPFNIIYSSGTTGVPKGIIHSQAMRWQHLKAGPALGYTPDAVTLLATPLYSNTTLVAFLPALAWGGHVVLMPKFDTAAYLALAESTRATHSMLVPVQYRRLMAHPAFDAHDLSSFQLKFATSAPFPAALKADVLRRWPGGLIEYYGMTEGGGGTVLVAHNHPEKLHTVGHPIPGHDIMLIGEDGEPVPTGEVGEIVGTSPAIMNGYANRPEATAQTFWTGPDGRTWVKTGDMGRFDADGFLQLMDRAKDMIISGGFNIYPSDLEAILSRHAAVVEVAVIGVPSDAWGETPVAIAVLRPGTTPDALKDWANAQLGKTQRLAAVVATDELPRSAIGKVLKRELRDRWTLPVP</sequence>
<dbReference type="InterPro" id="IPR042099">
    <property type="entry name" value="ANL_N_sf"/>
</dbReference>
<dbReference type="Pfam" id="PF00501">
    <property type="entry name" value="AMP-binding"/>
    <property type="match status" value="1"/>
</dbReference>
<feature type="domain" description="AMP-dependent synthetase/ligase" evidence="1">
    <location>
        <begin position="21"/>
        <end position="364"/>
    </location>
</feature>
<feature type="domain" description="AMP-binding enzyme C-terminal" evidence="2">
    <location>
        <begin position="421"/>
        <end position="493"/>
    </location>
</feature>
<dbReference type="Gene3D" id="3.40.50.12780">
    <property type="entry name" value="N-terminal domain of ligase-like"/>
    <property type="match status" value="1"/>
</dbReference>
<evidence type="ECO:0000259" key="1">
    <source>
        <dbReference type="Pfam" id="PF00501"/>
    </source>
</evidence>
<organism evidence="3 4">
    <name type="scientific">Sandaracinobacteroides saxicola</name>
    <dbReference type="NCBI Taxonomy" id="2759707"/>
    <lineage>
        <taxon>Bacteria</taxon>
        <taxon>Pseudomonadati</taxon>
        <taxon>Pseudomonadota</taxon>
        <taxon>Alphaproteobacteria</taxon>
        <taxon>Sphingomonadales</taxon>
        <taxon>Sphingosinicellaceae</taxon>
        <taxon>Sandaracinobacteroides</taxon>
    </lineage>
</organism>
<evidence type="ECO:0000313" key="4">
    <source>
        <dbReference type="Proteomes" id="UP000515292"/>
    </source>
</evidence>
<dbReference type="InterPro" id="IPR045851">
    <property type="entry name" value="AMP-bd_C_sf"/>
</dbReference>
<dbReference type="SUPFAM" id="SSF56801">
    <property type="entry name" value="Acetyl-CoA synthetase-like"/>
    <property type="match status" value="1"/>
</dbReference>
<evidence type="ECO:0000259" key="2">
    <source>
        <dbReference type="Pfam" id="PF13193"/>
    </source>
</evidence>
<dbReference type="EMBL" id="CP059851">
    <property type="protein sequence ID" value="QMW22507.1"/>
    <property type="molecule type" value="Genomic_DNA"/>
</dbReference>
<dbReference type="InterPro" id="IPR025110">
    <property type="entry name" value="AMP-bd_C"/>
</dbReference>
<dbReference type="GO" id="GO:0016877">
    <property type="term" value="F:ligase activity, forming carbon-sulfur bonds"/>
    <property type="evidence" value="ECO:0007669"/>
    <property type="project" value="UniProtKB-ARBA"/>
</dbReference>
<name>A0A7G5IGL5_9SPHN</name>
<reference evidence="3 4" key="1">
    <citation type="submission" date="2020-07" db="EMBL/GenBank/DDBJ databases">
        <title>Complete genome sequence for Sandaracinobacter sp. M6.</title>
        <authorList>
            <person name="Tang Y."/>
            <person name="Liu Q."/>
            <person name="Guo Z."/>
            <person name="Lei P."/>
            <person name="Huang B."/>
        </authorList>
    </citation>
    <scope>NUCLEOTIDE SEQUENCE [LARGE SCALE GENOMIC DNA]</scope>
    <source>
        <strain evidence="3 4">M6</strain>
    </source>
</reference>
<dbReference type="PANTHER" id="PTHR43767:SF7">
    <property type="entry name" value="MEDIUM_LONG-CHAIN-FATTY-ACID--COA LIGASE FADD8"/>
    <property type="match status" value="1"/>
</dbReference>
<gene>
    <name evidence="3" type="ORF">H3309_14390</name>
</gene>
<dbReference type="InterPro" id="IPR050237">
    <property type="entry name" value="ATP-dep_AMP-bd_enzyme"/>
</dbReference>
<evidence type="ECO:0000313" key="3">
    <source>
        <dbReference type="EMBL" id="QMW22507.1"/>
    </source>
</evidence>
<dbReference type="AlphaFoldDB" id="A0A7G5IGL5"/>
<dbReference type="Pfam" id="PF13193">
    <property type="entry name" value="AMP-binding_C"/>
    <property type="match status" value="1"/>
</dbReference>
<dbReference type="InterPro" id="IPR020845">
    <property type="entry name" value="AMP-binding_CS"/>
</dbReference>
<dbReference type="PANTHER" id="PTHR43767">
    <property type="entry name" value="LONG-CHAIN-FATTY-ACID--COA LIGASE"/>
    <property type="match status" value="1"/>
</dbReference>
<accession>A0A7G5IGL5</accession>
<protein>
    <submittedName>
        <fullName evidence="3">Acyl--CoA ligase</fullName>
    </submittedName>
</protein>
<proteinExistence type="predicted"/>
<dbReference type="PROSITE" id="PS00455">
    <property type="entry name" value="AMP_BINDING"/>
    <property type="match status" value="1"/>
</dbReference>
<keyword evidence="3" id="KW-0436">Ligase</keyword>
<dbReference type="Proteomes" id="UP000515292">
    <property type="component" value="Chromosome"/>
</dbReference>
<dbReference type="RefSeq" id="WP_182295462.1">
    <property type="nucleotide sequence ID" value="NZ_CP059851.1"/>
</dbReference>
<dbReference type="KEGG" id="sand:H3309_14390"/>
<dbReference type="InterPro" id="IPR000873">
    <property type="entry name" value="AMP-dep_synth/lig_dom"/>
</dbReference>